<evidence type="ECO:0000256" key="7">
    <source>
        <dbReference type="SAM" id="MobiDB-lite"/>
    </source>
</evidence>
<dbReference type="AlphaFoldDB" id="A0A6J7IJB5"/>
<feature type="transmembrane region" description="Helical" evidence="8">
    <location>
        <begin position="344"/>
        <end position="364"/>
    </location>
</feature>
<feature type="transmembrane region" description="Helical" evidence="8">
    <location>
        <begin position="134"/>
        <end position="153"/>
    </location>
</feature>
<comment type="similarity">
    <text evidence="2">Belongs to the chromate ion transporter (CHR) (TC 2.A.51) family.</text>
</comment>
<evidence type="ECO:0000256" key="8">
    <source>
        <dbReference type="SAM" id="Phobius"/>
    </source>
</evidence>
<dbReference type="Pfam" id="PF02417">
    <property type="entry name" value="Chromate_transp"/>
    <property type="match status" value="2"/>
</dbReference>
<evidence type="ECO:0000256" key="4">
    <source>
        <dbReference type="ARBA" id="ARBA00022692"/>
    </source>
</evidence>
<protein>
    <submittedName>
        <fullName evidence="9">Unannotated protein</fullName>
    </submittedName>
</protein>
<dbReference type="EMBL" id="CAFBMK010000166">
    <property type="protein sequence ID" value="CAB4931343.1"/>
    <property type="molecule type" value="Genomic_DNA"/>
</dbReference>
<dbReference type="PANTHER" id="PTHR33567">
    <property type="entry name" value="CHROMATE ION TRANSPORTER (EUROFUNG)"/>
    <property type="match status" value="1"/>
</dbReference>
<organism evidence="9">
    <name type="scientific">freshwater metagenome</name>
    <dbReference type="NCBI Taxonomy" id="449393"/>
    <lineage>
        <taxon>unclassified sequences</taxon>
        <taxon>metagenomes</taxon>
        <taxon>ecological metagenomes</taxon>
    </lineage>
</organism>
<feature type="transmembrane region" description="Helical" evidence="8">
    <location>
        <begin position="384"/>
        <end position="407"/>
    </location>
</feature>
<keyword evidence="3" id="KW-1003">Cell membrane</keyword>
<gene>
    <name evidence="9" type="ORF">UFOPK3564_02392</name>
</gene>
<dbReference type="InterPro" id="IPR003370">
    <property type="entry name" value="Chromate_transpt"/>
</dbReference>
<evidence type="ECO:0000256" key="2">
    <source>
        <dbReference type="ARBA" id="ARBA00005262"/>
    </source>
</evidence>
<feature type="transmembrane region" description="Helical" evidence="8">
    <location>
        <begin position="105"/>
        <end position="127"/>
    </location>
</feature>
<evidence type="ECO:0000313" key="9">
    <source>
        <dbReference type="EMBL" id="CAB4931343.1"/>
    </source>
</evidence>
<keyword evidence="5 8" id="KW-1133">Transmembrane helix</keyword>
<sequence length="409" mass="40325">MPAPAPRPPAGADGPAVAPGATPAGSATVGLPAILRAWGRIGLLGFGGPPVHVAMLRERCVVRERWIDPDEFEDAIAFTNLLPGPASSQLAILTAWRVGGRVGGLVGGLAFVLPGLVLMIALAALFLAGAPPAAVRGAGAGAGAVVAAVALHAGWSLLGPSLARAREGRALRWAVYVALGALAAALAGPWLVLVLVACGLVELGRRGGAVRSAAVHAWPVVLPVLAAIGGTGGIGPLAWTAFKVGALSYGGGFVIIPLMRADAVDRHGWLTDVRFLDVVALGQVTPGPVVHTVSGVGYAAHGVGGAVLAAVVAFAPSFALILALAPRFGVLRHDARLRAFLDGAGPAAIGAILGAAVPLALAIGEPWQVALLAVGAVALLSGRAGVLLVLLGAGAIGAVAGVLGVPLPA</sequence>
<evidence type="ECO:0000256" key="3">
    <source>
        <dbReference type="ARBA" id="ARBA00022475"/>
    </source>
</evidence>
<dbReference type="InterPro" id="IPR014047">
    <property type="entry name" value="Chr_Tranpt_l_chain"/>
</dbReference>
<evidence type="ECO:0000256" key="1">
    <source>
        <dbReference type="ARBA" id="ARBA00004651"/>
    </source>
</evidence>
<dbReference type="NCBIfam" id="TIGR00937">
    <property type="entry name" value="2A51"/>
    <property type="match status" value="1"/>
</dbReference>
<evidence type="ECO:0000256" key="5">
    <source>
        <dbReference type="ARBA" id="ARBA00022989"/>
    </source>
</evidence>
<reference evidence="9" key="1">
    <citation type="submission" date="2020-05" db="EMBL/GenBank/DDBJ databases">
        <authorList>
            <person name="Chiriac C."/>
            <person name="Salcher M."/>
            <person name="Ghai R."/>
            <person name="Kavagutti S V."/>
        </authorList>
    </citation>
    <scope>NUCLEOTIDE SEQUENCE</scope>
</reference>
<dbReference type="GO" id="GO:0015109">
    <property type="term" value="F:chromate transmembrane transporter activity"/>
    <property type="evidence" value="ECO:0007669"/>
    <property type="project" value="InterPro"/>
</dbReference>
<comment type="subcellular location">
    <subcellularLocation>
        <location evidence="1">Cell membrane</location>
        <topology evidence="1">Multi-pass membrane protein</topology>
    </subcellularLocation>
</comment>
<feature type="transmembrane region" description="Helical" evidence="8">
    <location>
        <begin position="173"/>
        <end position="201"/>
    </location>
</feature>
<dbReference type="PANTHER" id="PTHR33567:SF3">
    <property type="entry name" value="CHROMATE ION TRANSPORTER (EUROFUNG)"/>
    <property type="match status" value="1"/>
</dbReference>
<keyword evidence="4 8" id="KW-0812">Transmembrane</keyword>
<dbReference type="PIRSF" id="PIRSF004810">
    <property type="entry name" value="ChrA"/>
    <property type="match status" value="1"/>
</dbReference>
<feature type="compositionally biased region" description="Low complexity" evidence="7">
    <location>
        <begin position="10"/>
        <end position="21"/>
    </location>
</feature>
<proteinExistence type="inferred from homology"/>
<dbReference type="GO" id="GO:0005886">
    <property type="term" value="C:plasma membrane"/>
    <property type="evidence" value="ECO:0007669"/>
    <property type="project" value="UniProtKB-SubCell"/>
</dbReference>
<evidence type="ECO:0000256" key="6">
    <source>
        <dbReference type="ARBA" id="ARBA00023136"/>
    </source>
</evidence>
<feature type="transmembrane region" description="Helical" evidence="8">
    <location>
        <begin position="298"/>
        <end position="324"/>
    </location>
</feature>
<feature type="transmembrane region" description="Helical" evidence="8">
    <location>
        <begin position="213"/>
        <end position="239"/>
    </location>
</feature>
<keyword evidence="6 8" id="KW-0472">Membrane</keyword>
<feature type="region of interest" description="Disordered" evidence="7">
    <location>
        <begin position="1"/>
        <end position="21"/>
    </location>
</feature>
<name>A0A6J7IJB5_9ZZZZ</name>
<accession>A0A6J7IJB5</accession>